<keyword evidence="2 3" id="KW-0539">Nucleus</keyword>
<dbReference type="SUPFAM" id="SSF88697">
    <property type="entry name" value="PUA domain-like"/>
    <property type="match status" value="1"/>
</dbReference>
<protein>
    <recommendedName>
        <fullName evidence="5">YDG domain-containing protein</fullName>
    </recommendedName>
</protein>
<dbReference type="Gene3D" id="2.30.280.10">
    <property type="entry name" value="SRA-YDG"/>
    <property type="match status" value="1"/>
</dbReference>
<feature type="region of interest" description="Disordered" evidence="4">
    <location>
        <begin position="434"/>
        <end position="470"/>
    </location>
</feature>
<dbReference type="InterPro" id="IPR036987">
    <property type="entry name" value="SRA-YDG_sf"/>
</dbReference>
<dbReference type="GO" id="GO:0003690">
    <property type="term" value="F:double-stranded DNA binding"/>
    <property type="evidence" value="ECO:0007669"/>
    <property type="project" value="TreeGrafter"/>
</dbReference>
<evidence type="ECO:0000256" key="2">
    <source>
        <dbReference type="ARBA" id="ARBA00023242"/>
    </source>
</evidence>
<feature type="compositionally biased region" description="Basic and acidic residues" evidence="4">
    <location>
        <begin position="1"/>
        <end position="15"/>
    </location>
</feature>
<dbReference type="GO" id="GO:0005694">
    <property type="term" value="C:chromosome"/>
    <property type="evidence" value="ECO:0007669"/>
    <property type="project" value="UniProtKB-SubCell"/>
</dbReference>
<proteinExistence type="predicted"/>
<evidence type="ECO:0000313" key="7">
    <source>
        <dbReference type="Proteomes" id="UP001231189"/>
    </source>
</evidence>
<evidence type="ECO:0000256" key="3">
    <source>
        <dbReference type="PROSITE-ProRule" id="PRU00358"/>
    </source>
</evidence>
<gene>
    <name evidence="6" type="ORF">QYE76_031766</name>
</gene>
<evidence type="ECO:0000256" key="1">
    <source>
        <dbReference type="ARBA" id="ARBA00004286"/>
    </source>
</evidence>
<dbReference type="InterPro" id="IPR015947">
    <property type="entry name" value="PUA-like_sf"/>
</dbReference>
<dbReference type="AlphaFoldDB" id="A0AAD8QSA9"/>
<dbReference type="PANTHER" id="PTHR45660:SF11">
    <property type="entry name" value="OS08G0400200 PROTEIN"/>
    <property type="match status" value="1"/>
</dbReference>
<dbReference type="InterPro" id="IPR003105">
    <property type="entry name" value="SRA_YDG"/>
</dbReference>
<reference evidence="6" key="1">
    <citation type="submission" date="2023-07" db="EMBL/GenBank/DDBJ databases">
        <title>A chromosome-level genome assembly of Lolium multiflorum.</title>
        <authorList>
            <person name="Chen Y."/>
            <person name="Copetti D."/>
            <person name="Kolliker R."/>
            <person name="Studer B."/>
        </authorList>
    </citation>
    <scope>NUCLEOTIDE SEQUENCE</scope>
    <source>
        <strain evidence="6">02402/16</strain>
        <tissue evidence="6">Leaf</tissue>
    </source>
</reference>
<organism evidence="6 7">
    <name type="scientific">Lolium multiflorum</name>
    <name type="common">Italian ryegrass</name>
    <name type="synonym">Lolium perenne subsp. multiflorum</name>
    <dbReference type="NCBI Taxonomy" id="4521"/>
    <lineage>
        <taxon>Eukaryota</taxon>
        <taxon>Viridiplantae</taxon>
        <taxon>Streptophyta</taxon>
        <taxon>Embryophyta</taxon>
        <taxon>Tracheophyta</taxon>
        <taxon>Spermatophyta</taxon>
        <taxon>Magnoliopsida</taxon>
        <taxon>Liliopsida</taxon>
        <taxon>Poales</taxon>
        <taxon>Poaceae</taxon>
        <taxon>BOP clade</taxon>
        <taxon>Pooideae</taxon>
        <taxon>Poodae</taxon>
        <taxon>Poeae</taxon>
        <taxon>Poeae Chloroplast Group 2 (Poeae type)</taxon>
        <taxon>Loliodinae</taxon>
        <taxon>Loliinae</taxon>
        <taxon>Lolium</taxon>
    </lineage>
</organism>
<dbReference type="GO" id="GO:0005634">
    <property type="term" value="C:nucleus"/>
    <property type="evidence" value="ECO:0007669"/>
    <property type="project" value="UniProtKB-SubCell"/>
</dbReference>
<feature type="region of interest" description="Disordered" evidence="4">
    <location>
        <begin position="1"/>
        <end position="78"/>
    </location>
</feature>
<keyword evidence="7" id="KW-1185">Reference proteome</keyword>
<dbReference type="PANTHER" id="PTHR45660">
    <property type="entry name" value="HISTONE-LYSINE N-METHYLTRANSFERASE SETMAR"/>
    <property type="match status" value="1"/>
</dbReference>
<feature type="compositionally biased region" description="Gly residues" evidence="4">
    <location>
        <begin position="43"/>
        <end position="59"/>
    </location>
</feature>
<evidence type="ECO:0000256" key="4">
    <source>
        <dbReference type="SAM" id="MobiDB-lite"/>
    </source>
</evidence>
<accession>A0AAD8QSA9</accession>
<dbReference type="Pfam" id="PF02182">
    <property type="entry name" value="SAD_SRA"/>
    <property type="match status" value="1"/>
</dbReference>
<dbReference type="GO" id="GO:0042054">
    <property type="term" value="F:histone methyltransferase activity"/>
    <property type="evidence" value="ECO:0007669"/>
    <property type="project" value="TreeGrafter"/>
</dbReference>
<dbReference type="InterPro" id="IPR051357">
    <property type="entry name" value="H3K9_HMTase_SUVAR3-9"/>
</dbReference>
<comment type="caution">
    <text evidence="6">The sequence shown here is derived from an EMBL/GenBank/DDBJ whole genome shotgun (WGS) entry which is preliminary data.</text>
</comment>
<evidence type="ECO:0000313" key="6">
    <source>
        <dbReference type="EMBL" id="KAK1608093.1"/>
    </source>
</evidence>
<feature type="domain" description="YDG" evidence="5">
    <location>
        <begin position="710"/>
        <end position="861"/>
    </location>
</feature>
<dbReference type="PROSITE" id="PS51015">
    <property type="entry name" value="YDG"/>
    <property type="match status" value="1"/>
</dbReference>
<dbReference type="SMART" id="SM00466">
    <property type="entry name" value="SRA"/>
    <property type="match status" value="1"/>
</dbReference>
<sequence>MVVDGADHWEAKPDGAVRPSWSRAAPVKRGWHPSPPFAKYGRAEGGSGARSFRGGGGDRFGWKREVASPPPPKRRAVYSTRRYRPVRGGEEGLRVGASPSHGGFAGEEGGLLPAVLEKTVVATNGGAADWCHHGQKAMVGKVSHASAGNASSSEINWSGRFFGARSGQLGKKQLKFLPAGGGLDVLVASNDDGSLAYYRQPATETAGAMMNVDALDGEGQELEEGEIADTMEISEGMIKRDASSRPMQGEELEEGEIAASPTMDILGVMNKDTSYAEGQELEEGEITPGMDTAEAMNEDTLNGVVDGQEFEEGEITTTMNILLSTNTFHGAVEVPELEEGEIAATMCIAESANKGSSDGTVKKSQELEESVIAATMGIVESMNNQSLDGVVVAQELEESEIAGMDTVEDTNRGTFVGPVEDRELECGIVAKGHGQEPDDGEIAAKGHDQEPGDGNLAAMGHGQEPDDGKLATKSDHIVQQSVNVRPCGSTSGTMRSKIRLTPRKTVRPPVIVNDMSQLVALDIPFSTTNATMKKLKAAQTEPAKANQTMPQLVPLRRPLFTTTATVKKFEAAETKPVPINLASASASARKDNSKFKYMFITEEKLKGKRAVYLEDDDILKAVAVHEGKLELCLGVPSSVLSVSRHRKHGGGQKADPRRRVGMMCRRFEFLCRFLAQAVKQRSMELRRIDLAADQVIKKLPDYRKHESIMGEVAGVEVGDEFLFRVELAIVGLHNPYRAGIDTTKDTDGEPIAVSIVASGGYLDEFSSSGDLVYTGSGGKAGGADQDGDQKLERGNLALRNCIKREIPVRVTHGFKSQDREEGSHSKGKEISKFIYDGLYHVVSCWQEGVPGSRVLKYRLRRIPGQPELPLNVAKWLRKSARS</sequence>
<dbReference type="Proteomes" id="UP001231189">
    <property type="component" value="Unassembled WGS sequence"/>
</dbReference>
<comment type="subcellular location">
    <subcellularLocation>
        <location evidence="1">Chromosome</location>
    </subcellularLocation>
    <subcellularLocation>
        <location evidence="3">Nucleus</location>
    </subcellularLocation>
</comment>
<dbReference type="EMBL" id="JAUUTY010000007">
    <property type="protein sequence ID" value="KAK1608093.1"/>
    <property type="molecule type" value="Genomic_DNA"/>
</dbReference>
<evidence type="ECO:0000259" key="5">
    <source>
        <dbReference type="PROSITE" id="PS51015"/>
    </source>
</evidence>
<name>A0AAD8QSA9_LOLMU</name>